<dbReference type="Gene3D" id="3.30.530.20">
    <property type="match status" value="1"/>
</dbReference>
<evidence type="ECO:0000256" key="2">
    <source>
        <dbReference type="ARBA" id="ARBA00022771"/>
    </source>
</evidence>
<dbReference type="PANTHER" id="PTHR13510:SF44">
    <property type="entry name" value="RABENOSYN-5"/>
    <property type="match status" value="1"/>
</dbReference>
<evidence type="ECO:0000256" key="3">
    <source>
        <dbReference type="ARBA" id="ARBA00022833"/>
    </source>
</evidence>
<feature type="compositionally biased region" description="Low complexity" evidence="5">
    <location>
        <begin position="96"/>
        <end position="107"/>
    </location>
</feature>
<dbReference type="SUPFAM" id="SSF57903">
    <property type="entry name" value="FYVE/PHD zinc finger"/>
    <property type="match status" value="1"/>
</dbReference>
<feature type="region of interest" description="Disordered" evidence="5">
    <location>
        <begin position="403"/>
        <end position="425"/>
    </location>
</feature>
<evidence type="ECO:0000256" key="5">
    <source>
        <dbReference type="SAM" id="MobiDB-lite"/>
    </source>
</evidence>
<dbReference type="PROSITE" id="PS50178">
    <property type="entry name" value="ZF_FYVE"/>
    <property type="match status" value="1"/>
</dbReference>
<keyword evidence="3" id="KW-0862">Zinc</keyword>
<comment type="caution">
    <text evidence="7">The sequence shown here is derived from an EMBL/GenBank/DDBJ whole genome shotgun (WGS) entry which is preliminary data.</text>
</comment>
<dbReference type="InterPro" id="IPR013083">
    <property type="entry name" value="Znf_RING/FYVE/PHD"/>
</dbReference>
<reference evidence="7" key="1">
    <citation type="submission" date="2024-01" db="EMBL/GenBank/DDBJ databases">
        <authorList>
            <person name="Webb A."/>
        </authorList>
    </citation>
    <scope>NUCLEOTIDE SEQUENCE</scope>
    <source>
        <strain evidence="7">Pm1</strain>
    </source>
</reference>
<feature type="region of interest" description="Disordered" evidence="5">
    <location>
        <begin position="93"/>
        <end position="134"/>
    </location>
</feature>
<evidence type="ECO:0000256" key="1">
    <source>
        <dbReference type="ARBA" id="ARBA00022723"/>
    </source>
</evidence>
<keyword evidence="1" id="KW-0479">Metal-binding</keyword>
<dbReference type="EMBL" id="CAKLBY020000250">
    <property type="protein sequence ID" value="CAK7939797.1"/>
    <property type="molecule type" value="Genomic_DNA"/>
</dbReference>
<gene>
    <name evidence="7" type="ORF">PM001_LOCUS24947</name>
</gene>
<dbReference type="InterPro" id="IPR052727">
    <property type="entry name" value="Rab4/Rab5_effector"/>
</dbReference>
<dbReference type="InterPro" id="IPR023393">
    <property type="entry name" value="START-like_dom_sf"/>
</dbReference>
<dbReference type="AlphaFoldDB" id="A0AAV1V286"/>
<keyword evidence="2 4" id="KW-0863">Zinc-finger</keyword>
<evidence type="ECO:0000313" key="8">
    <source>
        <dbReference type="Proteomes" id="UP001162060"/>
    </source>
</evidence>
<evidence type="ECO:0000256" key="4">
    <source>
        <dbReference type="PROSITE-ProRule" id="PRU00091"/>
    </source>
</evidence>
<evidence type="ECO:0000313" key="7">
    <source>
        <dbReference type="EMBL" id="CAK7939797.1"/>
    </source>
</evidence>
<protein>
    <recommendedName>
        <fullName evidence="6">FYVE-type domain-containing protein</fullName>
    </recommendedName>
</protein>
<dbReference type="PANTHER" id="PTHR13510">
    <property type="entry name" value="FYVE-FINGER-CONTAINING RAB5 EFFECTOR PROTEIN RABENOSYN-5-RELATED"/>
    <property type="match status" value="1"/>
</dbReference>
<dbReference type="Gene3D" id="3.30.40.10">
    <property type="entry name" value="Zinc/RING finger domain, C3HC4 (zinc finger)"/>
    <property type="match status" value="1"/>
</dbReference>
<dbReference type="GO" id="GO:0008270">
    <property type="term" value="F:zinc ion binding"/>
    <property type="evidence" value="ECO:0007669"/>
    <property type="project" value="UniProtKB-KW"/>
</dbReference>
<accession>A0AAV1V286</accession>
<name>A0AAV1V286_9STRA</name>
<dbReference type="InterPro" id="IPR017455">
    <property type="entry name" value="Znf_FYVE-rel"/>
</dbReference>
<dbReference type="Proteomes" id="UP001162060">
    <property type="component" value="Unassembled WGS sequence"/>
</dbReference>
<feature type="domain" description="FYVE-type" evidence="6">
    <location>
        <begin position="327"/>
        <end position="386"/>
    </location>
</feature>
<dbReference type="InterPro" id="IPR011011">
    <property type="entry name" value="Znf_FYVE_PHD"/>
</dbReference>
<organism evidence="7 8">
    <name type="scientific">Peronospora matthiolae</name>
    <dbReference type="NCBI Taxonomy" id="2874970"/>
    <lineage>
        <taxon>Eukaryota</taxon>
        <taxon>Sar</taxon>
        <taxon>Stramenopiles</taxon>
        <taxon>Oomycota</taxon>
        <taxon>Peronosporomycetes</taxon>
        <taxon>Peronosporales</taxon>
        <taxon>Peronosporaceae</taxon>
        <taxon>Peronospora</taxon>
    </lineage>
</organism>
<proteinExistence type="predicted"/>
<sequence length="576" mass="64348">MQLRFPLPPGYFAKFDLLPDEVQEHRMLASDIIRETKRDLDHYVRNGRNVIDSKTWKLAKSKDQLHCYRRRGTEGSAHQLGLYSDSGSSRSDLFARSRQSMSSHSHSGPTDMDQLSFSTRSTRDGEPPRRSIQPSVIGYGVVSGNVDDLIYGLYQSSTDEMKTLAAYLGDNSLIDCAVLKTIRQTRTSYLGLKWKLSRTVGGNRDCCYMEYVGLSEDADGQHFGYHVLESVPVHNCPHFEDNSIVRAHVSFCFIFRPGKLADQVEVFMQGAYDSSADALTAGGVGDYRSTMDMLFNLPSTLVGAEAKKVSAMVVKQSSAHMSASTVDQSSHHCFICRTKSKLLSLHSNCQTCGAVMCGKCRIRVVTFSRRGKIKVSCCKLCMVMVRDQSPFAGEELELQQSASSKKLFDEQSRSSSSRGSMIAKPDMINSSISTMSLSDSEYAMSYHSWQSSSVSSMPSDCSDSFDGSSGTFSSSILSMDRKMPALLESQPPVHAPVSYQSEQQRQYEQQQLQMQQFLIRQRMKQSAEAGYSTMPGTRQQPTTREGLYNQMLELRVQAERAYDLTNQNGNMINSQR</sequence>
<dbReference type="CDD" id="cd00065">
    <property type="entry name" value="FYVE_like_SF"/>
    <property type="match status" value="1"/>
</dbReference>
<evidence type="ECO:0000259" key="6">
    <source>
        <dbReference type="PROSITE" id="PS50178"/>
    </source>
</evidence>